<dbReference type="AlphaFoldDB" id="A0A212LZB8"/>
<organism evidence="1">
    <name type="scientific">uncultured Sporomusa sp</name>
    <dbReference type="NCBI Taxonomy" id="307249"/>
    <lineage>
        <taxon>Bacteria</taxon>
        <taxon>Bacillati</taxon>
        <taxon>Bacillota</taxon>
        <taxon>Negativicutes</taxon>
        <taxon>Selenomonadales</taxon>
        <taxon>Sporomusaceae</taxon>
        <taxon>Sporomusa</taxon>
        <taxon>environmental samples</taxon>
    </lineage>
</organism>
<gene>
    <name evidence="1" type="ORF">KL86SPO_50643</name>
</gene>
<accession>A0A212LZB8</accession>
<reference evidence="1" key="1">
    <citation type="submission" date="2016-08" db="EMBL/GenBank/DDBJ databases">
        <authorList>
            <person name="Seilhamer J.J."/>
        </authorList>
    </citation>
    <scope>NUCLEOTIDE SEQUENCE</scope>
    <source>
        <strain evidence="1">86</strain>
    </source>
</reference>
<sequence>MKVSPTVYIIATYFRQQRYQLSLQAVMPQKYSCWYNYN</sequence>
<name>A0A212LZB8_9FIRM</name>
<proteinExistence type="predicted"/>
<protein>
    <submittedName>
        <fullName evidence="1">Uncharacterized protein</fullName>
    </submittedName>
</protein>
<evidence type="ECO:0000313" key="1">
    <source>
        <dbReference type="EMBL" id="SCM82871.1"/>
    </source>
</evidence>
<dbReference type="EMBL" id="FMJE01000005">
    <property type="protein sequence ID" value="SCM82871.1"/>
    <property type="molecule type" value="Genomic_DNA"/>
</dbReference>